<dbReference type="AlphaFoldDB" id="A0AAE3JBP0"/>
<evidence type="ECO:0000256" key="3">
    <source>
        <dbReference type="ARBA" id="ARBA00022692"/>
    </source>
</evidence>
<keyword evidence="5 6" id="KW-0472">Membrane</keyword>
<dbReference type="GO" id="GO:0000271">
    <property type="term" value="P:polysaccharide biosynthetic process"/>
    <property type="evidence" value="ECO:0007669"/>
    <property type="project" value="InterPro"/>
</dbReference>
<feature type="transmembrane region" description="Helical" evidence="6">
    <location>
        <begin position="37"/>
        <end position="58"/>
    </location>
</feature>
<name>A0AAE3JBP0_9FIRM</name>
<comment type="subcellular location">
    <subcellularLocation>
        <location evidence="1">Membrane</location>
        <topology evidence="1">Multi-pass membrane protein</topology>
    </subcellularLocation>
</comment>
<protein>
    <submittedName>
        <fullName evidence="8">GtrA family protein</fullName>
    </submittedName>
</protein>
<evidence type="ECO:0000256" key="5">
    <source>
        <dbReference type="ARBA" id="ARBA00023136"/>
    </source>
</evidence>
<keyword evidence="3 6" id="KW-0812">Transmembrane</keyword>
<dbReference type="EMBL" id="JAJEQN010000001">
    <property type="protein sequence ID" value="MCC2220062.1"/>
    <property type="molecule type" value="Genomic_DNA"/>
</dbReference>
<comment type="similarity">
    <text evidence="2">Belongs to the GtrA family.</text>
</comment>
<reference evidence="8 9" key="1">
    <citation type="submission" date="2021-10" db="EMBL/GenBank/DDBJ databases">
        <title>Anaerobic single-cell dispensing facilitates the cultivation of human gut bacteria.</title>
        <authorList>
            <person name="Afrizal A."/>
        </authorList>
    </citation>
    <scope>NUCLEOTIDE SEQUENCE [LARGE SCALE GENOMIC DNA]</scope>
    <source>
        <strain evidence="8 9">CLA-AA-H224</strain>
    </source>
</reference>
<organism evidence="8 9">
    <name type="scientific">Anthropogastromicrobium aceti</name>
    <dbReference type="NCBI Taxonomy" id="2981768"/>
    <lineage>
        <taxon>Bacteria</taxon>
        <taxon>Bacillati</taxon>
        <taxon>Bacillota</taxon>
        <taxon>Clostridia</taxon>
        <taxon>Lachnospirales</taxon>
        <taxon>Lachnospiraceae</taxon>
        <taxon>Anthropogastromicrobium</taxon>
    </lineage>
</organism>
<evidence type="ECO:0000313" key="8">
    <source>
        <dbReference type="EMBL" id="MCC2220062.1"/>
    </source>
</evidence>
<feature type="domain" description="GtrA/DPMS transmembrane" evidence="7">
    <location>
        <begin position="40"/>
        <end position="155"/>
    </location>
</feature>
<dbReference type="InterPro" id="IPR051401">
    <property type="entry name" value="GtrA_CellWall_Glycosyl"/>
</dbReference>
<dbReference type="RefSeq" id="WP_082868509.1">
    <property type="nucleotide sequence ID" value="NZ_JAJEQN010000001.1"/>
</dbReference>
<dbReference type="Proteomes" id="UP001198200">
    <property type="component" value="Unassembled WGS sequence"/>
</dbReference>
<evidence type="ECO:0000256" key="1">
    <source>
        <dbReference type="ARBA" id="ARBA00004141"/>
    </source>
</evidence>
<accession>A0AAE3JBP0</accession>
<keyword evidence="9" id="KW-1185">Reference proteome</keyword>
<gene>
    <name evidence="8" type="ORF">LKD48_00160</name>
</gene>
<proteinExistence type="inferred from homology"/>
<evidence type="ECO:0000313" key="9">
    <source>
        <dbReference type="Proteomes" id="UP001198200"/>
    </source>
</evidence>
<keyword evidence="4 6" id="KW-1133">Transmembrane helix</keyword>
<dbReference type="GO" id="GO:0005886">
    <property type="term" value="C:plasma membrane"/>
    <property type="evidence" value="ECO:0007669"/>
    <property type="project" value="TreeGrafter"/>
</dbReference>
<dbReference type="PANTHER" id="PTHR38459">
    <property type="entry name" value="PROPHAGE BACTOPRENOL-LINKED GLUCOSE TRANSLOCASE HOMOLOG"/>
    <property type="match status" value="1"/>
</dbReference>
<evidence type="ECO:0000256" key="2">
    <source>
        <dbReference type="ARBA" id="ARBA00009399"/>
    </source>
</evidence>
<sequence length="159" mass="18353">MKDKIMNFPLIRFIINLRICQWAANNPVLSRFCNYEVISYLVCGVLTTIVSYVSYFLVRIFSGVLISQCISWVLAVAFAYVSNKIFVFLSDDWSVPVLKKELIPFISCRIFSFFVDTAFMEITVSLLCWNEPAMKLLSNVFVLLINYIGSKLLVFKKRS</sequence>
<evidence type="ECO:0000259" key="7">
    <source>
        <dbReference type="Pfam" id="PF04138"/>
    </source>
</evidence>
<feature type="transmembrane region" description="Helical" evidence="6">
    <location>
        <begin position="70"/>
        <end position="90"/>
    </location>
</feature>
<dbReference type="Pfam" id="PF04138">
    <property type="entry name" value="GtrA_DPMS_TM"/>
    <property type="match status" value="1"/>
</dbReference>
<dbReference type="PANTHER" id="PTHR38459:SF5">
    <property type="entry name" value="CELL WALL TEICHOIC ACID GLYCOSYLATION PROTEIN GTCA"/>
    <property type="match status" value="1"/>
</dbReference>
<feature type="transmembrane region" description="Helical" evidence="6">
    <location>
        <begin position="136"/>
        <end position="155"/>
    </location>
</feature>
<evidence type="ECO:0000256" key="6">
    <source>
        <dbReference type="SAM" id="Phobius"/>
    </source>
</evidence>
<dbReference type="InterPro" id="IPR007267">
    <property type="entry name" value="GtrA_DPMS_TM"/>
</dbReference>
<evidence type="ECO:0000256" key="4">
    <source>
        <dbReference type="ARBA" id="ARBA00022989"/>
    </source>
</evidence>
<comment type="caution">
    <text evidence="8">The sequence shown here is derived from an EMBL/GenBank/DDBJ whole genome shotgun (WGS) entry which is preliminary data.</text>
</comment>